<dbReference type="GeneID" id="55565254"/>
<reference evidence="1 2" key="1">
    <citation type="submission" date="2018-06" db="EMBL/GenBank/DDBJ databases">
        <authorList>
            <consortium name="Pathogen Informatics"/>
            <person name="Doyle S."/>
        </authorList>
    </citation>
    <scope>NUCLEOTIDE SEQUENCE [LARGE SCALE GENOMIC DNA]</scope>
    <source>
        <strain evidence="1 2">NCTC11820</strain>
    </source>
</reference>
<proteinExistence type="predicted"/>
<evidence type="ECO:0000313" key="2">
    <source>
        <dbReference type="Proteomes" id="UP000250245"/>
    </source>
</evidence>
<sequence length="328" mass="36023">MAELRDSQRLEEPAGLQGLAARLGLLQAKSKEPFSARVLDKWVEQAQAQLGTRGPRLGWLIAATVVTGVLQRACVAGDGKNSGPFFLLKGGTMLQYRLGDTTRNTRDIDGLVRTDFDTFFNELDKVLVESWGPFEFSRTEAEVITVPGRVLKPRRFDVLVLIKGVTWRRVQVEISADEGDAGRLVESVAAPSLAGFGVESPARIATLSMSYQIAQKVHAVTGPHQPPELVNDRSRDVVDLLLLRDLVQRSGAPELDEIAAAIHDVFEVRAREAANLGVKVQTWPARVVAWPHWETSFTTESEESGVNGSLQVCVEELNTWLCLVDEAS</sequence>
<dbReference type="RefSeq" id="WP_013189147.1">
    <property type="nucleotide sequence ID" value="NZ_CP068112.1"/>
</dbReference>
<name>A0A2X2YBZ2_9ACTO</name>
<gene>
    <name evidence="1" type="ORF">NCTC11820_01470</name>
</gene>
<dbReference type="OMA" id="EVGHNEI"/>
<accession>A0A2X2YBZ2</accession>
<dbReference type="InterPro" id="IPR014942">
    <property type="entry name" value="AbiEii"/>
</dbReference>
<dbReference type="AlphaFoldDB" id="A0A2X2YBZ2"/>
<keyword evidence="1" id="KW-0808">Transferase</keyword>
<organism evidence="1 2">
    <name type="scientific">Mobiluncus curtisii</name>
    <dbReference type="NCBI Taxonomy" id="2051"/>
    <lineage>
        <taxon>Bacteria</taxon>
        <taxon>Bacillati</taxon>
        <taxon>Actinomycetota</taxon>
        <taxon>Actinomycetes</taxon>
        <taxon>Actinomycetales</taxon>
        <taxon>Actinomycetaceae</taxon>
        <taxon>Mobiluncus</taxon>
    </lineage>
</organism>
<dbReference type="EMBL" id="UASJ01000001">
    <property type="protein sequence ID" value="SQB65362.1"/>
    <property type="molecule type" value="Genomic_DNA"/>
</dbReference>
<dbReference type="Pfam" id="PF08843">
    <property type="entry name" value="AbiEii"/>
    <property type="match status" value="1"/>
</dbReference>
<protein>
    <submittedName>
        <fullName evidence="1">Nucleotidyl transferase of uncharacterized function (DUF1814)</fullName>
    </submittedName>
</protein>
<dbReference type="GO" id="GO:0016740">
    <property type="term" value="F:transferase activity"/>
    <property type="evidence" value="ECO:0007669"/>
    <property type="project" value="UniProtKB-KW"/>
</dbReference>
<dbReference type="Proteomes" id="UP000250245">
    <property type="component" value="Unassembled WGS sequence"/>
</dbReference>
<evidence type="ECO:0000313" key="1">
    <source>
        <dbReference type="EMBL" id="SQB65362.1"/>
    </source>
</evidence>